<dbReference type="AlphaFoldDB" id="A0A0N0P3R8"/>
<proteinExistence type="predicted"/>
<feature type="region of interest" description="Disordered" evidence="1">
    <location>
        <begin position="512"/>
        <end position="540"/>
    </location>
</feature>
<dbReference type="EMBL" id="LJSK01000258">
    <property type="protein sequence ID" value="KPI84446.1"/>
    <property type="molecule type" value="Genomic_DNA"/>
</dbReference>
<feature type="compositionally biased region" description="Low complexity" evidence="1">
    <location>
        <begin position="9"/>
        <end position="23"/>
    </location>
</feature>
<evidence type="ECO:0000256" key="1">
    <source>
        <dbReference type="SAM" id="MobiDB-lite"/>
    </source>
</evidence>
<dbReference type="VEuPathDB" id="TriTrypDB:Lsey_0258_0070"/>
<protein>
    <submittedName>
        <fullName evidence="2">Uncharacterized protein</fullName>
    </submittedName>
</protein>
<accession>A0A0N0P3R8</accession>
<reference evidence="2 3" key="1">
    <citation type="journal article" date="2015" name="PLoS Pathog.">
        <title>Leptomonas seymouri: Adaptations to the Dixenous Life Cycle Analyzed by Genome Sequencing, Transcriptome Profiling and Co-infection with Leishmania donovani.</title>
        <authorList>
            <person name="Kraeva N."/>
            <person name="Butenko A."/>
            <person name="Hlavacova J."/>
            <person name="Kostygov A."/>
            <person name="Myskova J."/>
            <person name="Grybchuk D."/>
            <person name="Lestinova T."/>
            <person name="Votypka J."/>
            <person name="Volf P."/>
            <person name="Opperdoes F."/>
            <person name="Flegontov P."/>
            <person name="Lukes J."/>
            <person name="Yurchenko V."/>
        </authorList>
    </citation>
    <scope>NUCLEOTIDE SEQUENCE [LARGE SCALE GENOMIC DNA]</scope>
    <source>
        <strain evidence="2 3">ATCC 30220</strain>
    </source>
</reference>
<dbReference type="OrthoDB" id="278624at2759"/>
<evidence type="ECO:0000313" key="3">
    <source>
        <dbReference type="Proteomes" id="UP000038009"/>
    </source>
</evidence>
<dbReference type="OMA" id="NIACLFN"/>
<feature type="compositionally biased region" description="Acidic residues" evidence="1">
    <location>
        <begin position="770"/>
        <end position="783"/>
    </location>
</feature>
<feature type="compositionally biased region" description="Low complexity" evidence="1">
    <location>
        <begin position="515"/>
        <end position="538"/>
    </location>
</feature>
<gene>
    <name evidence="2" type="ORF">ABL78_6501</name>
</gene>
<dbReference type="Proteomes" id="UP000038009">
    <property type="component" value="Unassembled WGS sequence"/>
</dbReference>
<sequence length="951" mass="103512">MLHHDLKTAVSPLSSSGASAGPATTEDPAASMLNEVPWTAVDEVENASFDSPASIHSGDGNFEGGSPGSASHPHSPQTLEQQVLLDQNPYPHCPIFILSKGRSDLERSTMATFVRDLVPFVLVVERDEAEAYGALLDHLVGKHFGFAGMIYSPQTAGAGAVSPLKQSETNGEQANAAAMAASEAEAPATAPDLWDFPCACCCGSNGGNSGANGGALPLTAIETLANRLSTSFHHGYVFDPTTYPTSGPADVAREQEGGFGCADVCEEKDEASQRETAEQVVPAIGGSATLNTRRPSPAFVLHEVSEIRALFRIEVLPEANRGVSYVRNYILQVLAPRVMVACGVDQSGNLEELCLSGHGDHSTLTPAALHSATLGSDVYKALQKKADMEKYLNMRRGRVTTPLSGDGENAKAAHTGATTETHSVAAAETTSDNAHKATSSSLCNGAQGTRDTPRLLHGLFGFYWVLDDDIYGFYEQQVNGQKHQRISCRAMLRRVESRLRLMRRNADLASPTLPTVPSAASLAPTSASSPTAPASSYAMPPPPQQQQYIFTCKEDALANNFINGGKVKFPTQQNYTLFYRTACFSLEYNCFAISSTPDSLSVNSYNNIACLFNYNLLHNPPQIRYFPPGVANVRRPEDALVGYLGYSMLWYRFAIREDYDFTLQLIARGLYTLRFRGISFDVPQMMKVRGGMTDYYRNCHEDIRQQNDRFVLQWPAVAQHWVKGKEHHKREDIRVRWDLLSPARVKYPGAFLYLDTPLPQLQPQRTAAEDSTDVTEGGSDDQLDTAGAESHKRARPASPTTAAPESGGARRIDSDSPKATERKAIPTPAAPTTRDWRSGYVMERWRYINPEEAKAHAGLIALPNDGIHIGQTVAAIPPFFEQRPSVVLATVIERSVVEESGSTGQHVVWTAVAQDVRGMPFLHIKTCYQPPAEGIVKAAERLDRFFSSIAT</sequence>
<feature type="region of interest" description="Disordered" evidence="1">
    <location>
        <begin position="50"/>
        <end position="77"/>
    </location>
</feature>
<feature type="compositionally biased region" description="Basic and acidic residues" evidence="1">
    <location>
        <begin position="808"/>
        <end position="824"/>
    </location>
</feature>
<name>A0A0N0P3R8_LEPSE</name>
<organism evidence="2 3">
    <name type="scientific">Leptomonas seymouri</name>
    <dbReference type="NCBI Taxonomy" id="5684"/>
    <lineage>
        <taxon>Eukaryota</taxon>
        <taxon>Discoba</taxon>
        <taxon>Euglenozoa</taxon>
        <taxon>Kinetoplastea</taxon>
        <taxon>Metakinetoplastina</taxon>
        <taxon>Trypanosomatida</taxon>
        <taxon>Trypanosomatidae</taxon>
        <taxon>Leishmaniinae</taxon>
        <taxon>Leptomonas</taxon>
    </lineage>
</organism>
<keyword evidence="3" id="KW-1185">Reference proteome</keyword>
<comment type="caution">
    <text evidence="2">The sequence shown here is derived from an EMBL/GenBank/DDBJ whole genome shotgun (WGS) entry which is preliminary data.</text>
</comment>
<evidence type="ECO:0000313" key="2">
    <source>
        <dbReference type="EMBL" id="KPI84446.1"/>
    </source>
</evidence>
<feature type="region of interest" description="Disordered" evidence="1">
    <location>
        <begin position="1"/>
        <end position="28"/>
    </location>
</feature>
<feature type="compositionally biased region" description="Polar residues" evidence="1">
    <location>
        <begin position="416"/>
        <end position="448"/>
    </location>
</feature>
<feature type="region of interest" description="Disordered" evidence="1">
    <location>
        <begin position="399"/>
        <end position="448"/>
    </location>
</feature>
<feature type="region of interest" description="Disordered" evidence="1">
    <location>
        <begin position="763"/>
        <end position="833"/>
    </location>
</feature>